<name>A0ABS7RNK9_9ACTN</name>
<keyword evidence="2" id="KW-1185">Reference proteome</keyword>
<dbReference type="EMBL" id="JAIEZQ010000003">
    <property type="protein sequence ID" value="MBY9076640.1"/>
    <property type="molecule type" value="Genomic_DNA"/>
</dbReference>
<evidence type="ECO:0000313" key="1">
    <source>
        <dbReference type="EMBL" id="MBY9076640.1"/>
    </source>
</evidence>
<gene>
    <name evidence="1" type="ORF">K1X13_17535</name>
</gene>
<comment type="caution">
    <text evidence="1">The sequence shown here is derived from an EMBL/GenBank/DDBJ whole genome shotgun (WGS) entry which is preliminary data.</text>
</comment>
<accession>A0ABS7RNK9</accession>
<organism evidence="1 2">
    <name type="scientific">Nocardioides jiangsuensis</name>
    <dbReference type="NCBI Taxonomy" id="2866161"/>
    <lineage>
        <taxon>Bacteria</taxon>
        <taxon>Bacillati</taxon>
        <taxon>Actinomycetota</taxon>
        <taxon>Actinomycetes</taxon>
        <taxon>Propionibacteriales</taxon>
        <taxon>Nocardioidaceae</taxon>
        <taxon>Nocardioides</taxon>
    </lineage>
</organism>
<evidence type="ECO:0000313" key="2">
    <source>
        <dbReference type="Proteomes" id="UP000754710"/>
    </source>
</evidence>
<dbReference type="RefSeq" id="WP_221026435.1">
    <property type="nucleotide sequence ID" value="NZ_JAIEZQ010000003.1"/>
</dbReference>
<proteinExistence type="predicted"/>
<protein>
    <submittedName>
        <fullName evidence="1">Uncharacterized protein</fullName>
    </submittedName>
</protein>
<sequence>MSADSEASRRLRQAYAEAWAARSESGDSDVVLRARLRAHQLSEVLDETTPIHGFIFDLWRRDVPPERVGREVWKATGRAALHLITTGRSLLQTFRPAGSDEEEALDRQADLEEMPEDKEGVLDNYDHPASASLTFEPAEGAEPLLARYADLTDRRSTWHQPSVWFDMQPDQARASVLLGSTVIGEAAVPVEIWRAMRDLASEDLYADGFLDFRIRNALLETGTLVCYYPAD</sequence>
<dbReference type="Proteomes" id="UP000754710">
    <property type="component" value="Unassembled WGS sequence"/>
</dbReference>
<reference evidence="1 2" key="1">
    <citation type="submission" date="2021-08" db="EMBL/GenBank/DDBJ databases">
        <title>Nocardioides bacterium WL0053 sp. nov., isolated from the sediment.</title>
        <authorList>
            <person name="Wang L."/>
            <person name="Zhang D."/>
            <person name="Zhang A."/>
        </authorList>
    </citation>
    <scope>NUCLEOTIDE SEQUENCE [LARGE SCALE GENOMIC DNA]</scope>
    <source>
        <strain evidence="1 2">WL0053</strain>
    </source>
</reference>